<dbReference type="Gene3D" id="3.40.50.10610">
    <property type="entry name" value="ABC-type transport auxiliary lipoprotein component"/>
    <property type="match status" value="1"/>
</dbReference>
<dbReference type="EMBL" id="JACHOB010000003">
    <property type="protein sequence ID" value="MBB4659270.1"/>
    <property type="molecule type" value="Genomic_DNA"/>
</dbReference>
<feature type="domain" description="ABC-type transport auxiliary lipoprotein component" evidence="2">
    <location>
        <begin position="29"/>
        <end position="186"/>
    </location>
</feature>
<keyword evidence="1" id="KW-0732">Signal</keyword>
<evidence type="ECO:0000313" key="3">
    <source>
        <dbReference type="EMBL" id="MBB4659270.1"/>
    </source>
</evidence>
<name>A0A840I5H7_9PROT</name>
<comment type="caution">
    <text evidence="3">The sequence shown here is derived from an EMBL/GenBank/DDBJ whole genome shotgun (WGS) entry which is preliminary data.</text>
</comment>
<proteinExistence type="predicted"/>
<sequence length="199" mass="21456">MTRRTLPALTLAVLALSACAGGGISAERYLLPSPTRVTASPQSEPVRVALERVGLPGYLSEDRVASTADGTTVTLDEHARWAEDPRTAITRTLTASLARDEGLTVLSEPWPRRFDPDVRVRVTLDDFLRVGADRARLAGQFIVMEGGSEDVLAIEPFTLETTQSAADYAGFFEASAGLLGELGDRIRARIEEREEAGAD</sequence>
<evidence type="ECO:0000256" key="1">
    <source>
        <dbReference type="SAM" id="SignalP"/>
    </source>
</evidence>
<accession>A0A840I5H7</accession>
<dbReference type="SUPFAM" id="SSF159594">
    <property type="entry name" value="XCC0632-like"/>
    <property type="match status" value="1"/>
</dbReference>
<evidence type="ECO:0000259" key="2">
    <source>
        <dbReference type="Pfam" id="PF03886"/>
    </source>
</evidence>
<reference evidence="3 4" key="1">
    <citation type="submission" date="2020-08" db="EMBL/GenBank/DDBJ databases">
        <title>Genomic Encyclopedia of Type Strains, Phase IV (KMG-IV): sequencing the most valuable type-strain genomes for metagenomic binning, comparative biology and taxonomic classification.</title>
        <authorList>
            <person name="Goeker M."/>
        </authorList>
    </citation>
    <scope>NUCLEOTIDE SEQUENCE [LARGE SCALE GENOMIC DNA]</scope>
    <source>
        <strain evidence="3 4">DSM 102850</strain>
    </source>
</reference>
<dbReference type="RefSeq" id="WP_183817703.1">
    <property type="nucleotide sequence ID" value="NZ_JACHOB010000003.1"/>
</dbReference>
<dbReference type="InterPro" id="IPR005586">
    <property type="entry name" value="ABC_trans_aux"/>
</dbReference>
<protein>
    <recommendedName>
        <fullName evidence="2">ABC-type transport auxiliary lipoprotein component domain-containing protein</fullName>
    </recommendedName>
</protein>
<dbReference type="PROSITE" id="PS51257">
    <property type="entry name" value="PROKAR_LIPOPROTEIN"/>
    <property type="match status" value="1"/>
</dbReference>
<dbReference type="Pfam" id="PF03886">
    <property type="entry name" value="ABC_trans_aux"/>
    <property type="match status" value="1"/>
</dbReference>
<dbReference type="Proteomes" id="UP000563524">
    <property type="component" value="Unassembled WGS sequence"/>
</dbReference>
<organism evidence="3 4">
    <name type="scientific">Parvularcula dongshanensis</name>
    <dbReference type="NCBI Taxonomy" id="1173995"/>
    <lineage>
        <taxon>Bacteria</taxon>
        <taxon>Pseudomonadati</taxon>
        <taxon>Pseudomonadota</taxon>
        <taxon>Alphaproteobacteria</taxon>
        <taxon>Parvularculales</taxon>
        <taxon>Parvularculaceae</taxon>
        <taxon>Parvularcula</taxon>
    </lineage>
</organism>
<gene>
    <name evidence="3" type="ORF">GGQ59_001795</name>
</gene>
<dbReference type="AlphaFoldDB" id="A0A840I5H7"/>
<keyword evidence="4" id="KW-1185">Reference proteome</keyword>
<feature type="chain" id="PRO_5032503162" description="ABC-type transport auxiliary lipoprotein component domain-containing protein" evidence="1">
    <location>
        <begin position="21"/>
        <end position="199"/>
    </location>
</feature>
<feature type="signal peptide" evidence="1">
    <location>
        <begin position="1"/>
        <end position="20"/>
    </location>
</feature>
<evidence type="ECO:0000313" key="4">
    <source>
        <dbReference type="Proteomes" id="UP000563524"/>
    </source>
</evidence>